<name>A0ACC1H6N2_9FUNG</name>
<reference evidence="1" key="1">
    <citation type="submission" date="2022-06" db="EMBL/GenBank/DDBJ databases">
        <title>Phylogenomic reconstructions and comparative analyses of Kickxellomycotina fungi.</title>
        <authorList>
            <person name="Reynolds N.K."/>
            <person name="Stajich J.E."/>
            <person name="Barry K."/>
            <person name="Grigoriev I.V."/>
            <person name="Crous P."/>
            <person name="Smith M.E."/>
        </authorList>
    </citation>
    <scope>NUCLEOTIDE SEQUENCE</scope>
    <source>
        <strain evidence="1">RSA 2271</strain>
    </source>
</reference>
<accession>A0ACC1H6N2</accession>
<evidence type="ECO:0000313" key="1">
    <source>
        <dbReference type="EMBL" id="KAJ1670125.1"/>
    </source>
</evidence>
<sequence>DWKYWDAMYFTFMAVLGVGMPGWSPSSAAGQVLYLCYTYLDLILTFMFIAVMVHIVWNLVPWKSKFSQAGEFLLKYAPRWVRAAVGGHSGDKAHAVGVHSAEETTAGDTYDEHAQEQLSWSLNEALSAAQAVLMRLEVAGARRELPASEHKRSDEIEALSFPTSSSSPTVPFGDLYGELAHLASKLEDSIDKIDAMT</sequence>
<evidence type="ECO:0000313" key="2">
    <source>
        <dbReference type="Proteomes" id="UP001145114"/>
    </source>
</evidence>
<protein>
    <submittedName>
        <fullName evidence="1">Uncharacterized protein</fullName>
    </submittedName>
</protein>
<feature type="non-terminal residue" evidence="1">
    <location>
        <position position="1"/>
    </location>
</feature>
<dbReference type="EMBL" id="JAMZIH010009447">
    <property type="protein sequence ID" value="KAJ1670125.1"/>
    <property type="molecule type" value="Genomic_DNA"/>
</dbReference>
<gene>
    <name evidence="1" type="ORF">EV182_008405</name>
</gene>
<keyword evidence="2" id="KW-1185">Reference proteome</keyword>
<dbReference type="Proteomes" id="UP001145114">
    <property type="component" value="Unassembled WGS sequence"/>
</dbReference>
<proteinExistence type="predicted"/>
<organism evidence="1 2">
    <name type="scientific">Spiromyces aspiralis</name>
    <dbReference type="NCBI Taxonomy" id="68401"/>
    <lineage>
        <taxon>Eukaryota</taxon>
        <taxon>Fungi</taxon>
        <taxon>Fungi incertae sedis</taxon>
        <taxon>Zoopagomycota</taxon>
        <taxon>Kickxellomycotina</taxon>
        <taxon>Kickxellomycetes</taxon>
        <taxon>Kickxellales</taxon>
        <taxon>Kickxellaceae</taxon>
        <taxon>Spiromyces</taxon>
    </lineage>
</organism>
<comment type="caution">
    <text evidence="1">The sequence shown here is derived from an EMBL/GenBank/DDBJ whole genome shotgun (WGS) entry which is preliminary data.</text>
</comment>